<proteinExistence type="predicted"/>
<keyword evidence="5" id="KW-1015">Disulfide bond</keyword>
<evidence type="ECO:0000313" key="13">
    <source>
        <dbReference type="RefSeq" id="XP_030043361.1"/>
    </source>
</evidence>
<dbReference type="InterPro" id="IPR050488">
    <property type="entry name" value="Ig_Fc_receptor"/>
</dbReference>
<evidence type="ECO:0000256" key="10">
    <source>
        <dbReference type="SAM" id="SignalP"/>
    </source>
</evidence>
<feature type="signal peptide" evidence="10">
    <location>
        <begin position="1"/>
        <end position="19"/>
    </location>
</feature>
<dbReference type="PANTHER" id="PTHR11481:SF64">
    <property type="entry name" value="FC RECEPTOR-LIKE PROTEIN 4"/>
    <property type="match status" value="1"/>
</dbReference>
<dbReference type="InterPro" id="IPR036179">
    <property type="entry name" value="Ig-like_dom_sf"/>
</dbReference>
<dbReference type="Pfam" id="PF13895">
    <property type="entry name" value="Ig_2"/>
    <property type="match status" value="4"/>
</dbReference>
<dbReference type="InterPro" id="IPR013783">
    <property type="entry name" value="Ig-like_fold"/>
</dbReference>
<keyword evidence="7" id="KW-0393">Immunoglobulin domain</keyword>
<protein>
    <submittedName>
        <fullName evidence="13">Fc receptor-like protein 3 isoform X1</fullName>
    </submittedName>
</protein>
<accession>A0A6P7WQF8</accession>
<dbReference type="FunFam" id="2.60.40.10:FF:000357">
    <property type="entry name" value="Fc receptor like 1"/>
    <property type="match status" value="1"/>
</dbReference>
<feature type="domain" description="Ig-like" evidence="11">
    <location>
        <begin position="482"/>
        <end position="568"/>
    </location>
</feature>
<dbReference type="InterPro" id="IPR003599">
    <property type="entry name" value="Ig_sub"/>
</dbReference>
<evidence type="ECO:0000256" key="3">
    <source>
        <dbReference type="ARBA" id="ARBA00022729"/>
    </source>
</evidence>
<evidence type="ECO:0000256" key="2">
    <source>
        <dbReference type="ARBA" id="ARBA00022475"/>
    </source>
</evidence>
<keyword evidence="9" id="KW-0812">Transmembrane</keyword>
<dbReference type="AlphaFoldDB" id="A0A6P7WQF8"/>
<evidence type="ECO:0000259" key="11">
    <source>
        <dbReference type="PROSITE" id="PS50835"/>
    </source>
</evidence>
<dbReference type="GO" id="GO:0004888">
    <property type="term" value="F:transmembrane signaling receptor activity"/>
    <property type="evidence" value="ECO:0007669"/>
    <property type="project" value="TreeGrafter"/>
</dbReference>
<evidence type="ECO:0000256" key="6">
    <source>
        <dbReference type="ARBA" id="ARBA00023180"/>
    </source>
</evidence>
<dbReference type="GO" id="GO:0019864">
    <property type="term" value="F:IgG binding"/>
    <property type="evidence" value="ECO:0007669"/>
    <property type="project" value="UniProtKB-KW"/>
</dbReference>
<evidence type="ECO:0000256" key="1">
    <source>
        <dbReference type="ARBA" id="ARBA00004236"/>
    </source>
</evidence>
<feature type="domain" description="Ig-like" evidence="11">
    <location>
        <begin position="574"/>
        <end position="669"/>
    </location>
</feature>
<name>A0A6P7WQF8_9AMPH</name>
<dbReference type="OrthoDB" id="6151406at2759"/>
<dbReference type="RefSeq" id="XP_030043361.1">
    <property type="nucleotide sequence ID" value="XM_030187501.1"/>
</dbReference>
<reference evidence="13" key="1">
    <citation type="submission" date="2025-08" db="UniProtKB">
        <authorList>
            <consortium name="RefSeq"/>
        </authorList>
    </citation>
    <scope>IDENTIFICATION</scope>
</reference>
<keyword evidence="6" id="KW-0325">Glycoprotein</keyword>
<dbReference type="InterPro" id="IPR007110">
    <property type="entry name" value="Ig-like_dom"/>
</dbReference>
<feature type="domain" description="Ig-like" evidence="11">
    <location>
        <begin position="22"/>
        <end position="103"/>
    </location>
</feature>
<keyword evidence="3 10" id="KW-0732">Signal</keyword>
<keyword evidence="9" id="KW-1133">Transmembrane helix</keyword>
<keyword evidence="2" id="KW-1003">Cell membrane</keyword>
<dbReference type="FunCoup" id="A0A6P7WQF8">
    <property type="interactions" value="37"/>
</dbReference>
<feature type="transmembrane region" description="Helical" evidence="9">
    <location>
        <begin position="678"/>
        <end position="703"/>
    </location>
</feature>
<keyword evidence="4 9" id="KW-0472">Membrane</keyword>
<evidence type="ECO:0000256" key="9">
    <source>
        <dbReference type="SAM" id="Phobius"/>
    </source>
</evidence>
<evidence type="ECO:0000256" key="8">
    <source>
        <dbReference type="SAM" id="MobiDB-lite"/>
    </source>
</evidence>
<evidence type="ECO:0000256" key="5">
    <source>
        <dbReference type="ARBA" id="ARBA00023157"/>
    </source>
</evidence>
<organism evidence="12 13">
    <name type="scientific">Microcaecilia unicolor</name>
    <dbReference type="NCBI Taxonomy" id="1415580"/>
    <lineage>
        <taxon>Eukaryota</taxon>
        <taxon>Metazoa</taxon>
        <taxon>Chordata</taxon>
        <taxon>Craniata</taxon>
        <taxon>Vertebrata</taxon>
        <taxon>Euteleostomi</taxon>
        <taxon>Amphibia</taxon>
        <taxon>Gymnophiona</taxon>
        <taxon>Siphonopidae</taxon>
        <taxon>Microcaecilia</taxon>
    </lineage>
</organism>
<evidence type="ECO:0000313" key="12">
    <source>
        <dbReference type="Proteomes" id="UP000515156"/>
    </source>
</evidence>
<dbReference type="KEGG" id="muo:115457848"/>
<dbReference type="PIRSF" id="PIRSF000615">
    <property type="entry name" value="TyrPK_CSF1-R"/>
    <property type="match status" value="1"/>
</dbReference>
<dbReference type="PROSITE" id="PS50835">
    <property type="entry name" value="IG_LIKE"/>
    <property type="match status" value="5"/>
</dbReference>
<dbReference type="Proteomes" id="UP000515156">
    <property type="component" value="Chromosome 14"/>
</dbReference>
<dbReference type="GeneID" id="115457848"/>
<dbReference type="Gene3D" id="2.60.40.10">
    <property type="entry name" value="Immunoglobulins"/>
    <property type="match status" value="7"/>
</dbReference>
<dbReference type="GO" id="GO:0016064">
    <property type="term" value="P:immunoglobulin mediated immune response"/>
    <property type="evidence" value="ECO:0007669"/>
    <property type="project" value="TreeGrafter"/>
</dbReference>
<dbReference type="SUPFAM" id="SSF48726">
    <property type="entry name" value="Immunoglobulin"/>
    <property type="match status" value="7"/>
</dbReference>
<comment type="subcellular location">
    <subcellularLocation>
        <location evidence="1">Cell membrane</location>
    </subcellularLocation>
</comment>
<feature type="compositionally biased region" description="Polar residues" evidence="8">
    <location>
        <begin position="809"/>
        <end position="823"/>
    </location>
</feature>
<dbReference type="SMART" id="SM00409">
    <property type="entry name" value="IG"/>
    <property type="match status" value="7"/>
</dbReference>
<evidence type="ECO:0000256" key="4">
    <source>
        <dbReference type="ARBA" id="ARBA00023136"/>
    </source>
</evidence>
<dbReference type="GO" id="GO:0009897">
    <property type="term" value="C:external side of plasma membrane"/>
    <property type="evidence" value="ECO:0007669"/>
    <property type="project" value="TreeGrafter"/>
</dbReference>
<feature type="domain" description="Ig-like" evidence="11">
    <location>
        <begin position="194"/>
        <end position="272"/>
    </location>
</feature>
<keyword evidence="12" id="KW-1185">Reference proteome</keyword>
<dbReference type="InterPro" id="IPR003598">
    <property type="entry name" value="Ig_sub2"/>
</dbReference>
<dbReference type="PANTHER" id="PTHR11481">
    <property type="entry name" value="IMMUNOGLOBULIN FC RECEPTOR"/>
    <property type="match status" value="1"/>
</dbReference>
<dbReference type="GO" id="GO:0007166">
    <property type="term" value="P:cell surface receptor signaling pathway"/>
    <property type="evidence" value="ECO:0007669"/>
    <property type="project" value="TreeGrafter"/>
</dbReference>
<evidence type="ECO:0000256" key="7">
    <source>
        <dbReference type="ARBA" id="ARBA00023319"/>
    </source>
</evidence>
<dbReference type="InParanoid" id="A0A6P7WQF8"/>
<dbReference type="SMART" id="SM00408">
    <property type="entry name" value="IGc2"/>
    <property type="match status" value="6"/>
</dbReference>
<sequence length="823" mass="91753">MLAWASLLYLFAVTGQVVASESKAVMFLDPQWSTILEGHSVTLGCNATSAKAWYTWYKESKKLTKEKGKNLYYLRSAKRSDSGAYSCETSESDRSDPVNLSVSNDWVILQAPYSAVFEGEALTLRCLGWKDYSNVRFYKDGRLIDQNNQTFSIPHVEVIGNSGKYTCWMYTTLIYGDRESAAVQISVKELFSRPVLEIKPSARPVEGSSFSLLCKTELAAQRRYTKLLFTFHKDRQVLVEKSDSPEYNITEAQLENSGEYYCQVETENLKLRKSSDPLQIHVQQLFMLPRLEIKPSTSPVEGSSIFLTCKTELMVQKPGPNLRFSFYKDLRTSLIKTDSPEYIIRTAQLEDSGAYHCQVEAVTASVMKKSPQSHIHVERIPVSGISLEVQPSGRLVNEGENLLMTCSVATGTGLVTISLCTLDSYSCVDRSELFLQRETFSVNVSEKDNGNSFYCMASNDKQTTPIKSGPLQISVRLRVSQPVLRFDMDNHRAVVGDSVVMVCESLRGSPPIRFQFYHGQRLLGSLEVNQTGPGNLSITVASEADAGTYSCDAKNDISSSIQRSKAVNLSVLVPVSGITLSFSKESPEIWTGDNLTFTCAVVTGTSPTFHWLHNGKEANGSSEHYSINAEGNILHIGSVQPLHGGTYQCSATNQLNAEKTFNVSSNSLTVTVLEATHILPTMAVIFSLLCVIILIAVLLFLFFKHQQKSDERYFSPPVNASRIPQRRDSGHRQTFSVQWVEQEEDEEEQQEYQNVGVAACQQEGEELCYSVISHKETRIEAKPREDNAYFITYASLQDVNPAEDPAASAHNSSLNIYENVQRS</sequence>
<dbReference type="Pfam" id="PF13927">
    <property type="entry name" value="Ig_3"/>
    <property type="match status" value="2"/>
</dbReference>
<feature type="region of interest" description="Disordered" evidence="8">
    <location>
        <begin position="802"/>
        <end position="823"/>
    </location>
</feature>
<feature type="domain" description="Ig-like" evidence="11">
    <location>
        <begin position="289"/>
        <end position="367"/>
    </location>
</feature>
<feature type="chain" id="PRO_5027966564" evidence="10">
    <location>
        <begin position="20"/>
        <end position="823"/>
    </location>
</feature>
<gene>
    <name evidence="13" type="primary">LOC115457848</name>
</gene>